<reference evidence="3" key="1">
    <citation type="submission" date="2016-10" db="EMBL/GenBank/DDBJ databases">
        <authorList>
            <person name="Varghese N."/>
            <person name="Submissions S."/>
        </authorList>
    </citation>
    <scope>NUCLEOTIDE SEQUENCE [LARGE SCALE GENOMIC DNA]</scope>
    <source>
        <strain evidence="3">CGMCC 1.8895</strain>
    </source>
</reference>
<dbReference type="InterPro" id="IPR000086">
    <property type="entry name" value="NUDIX_hydrolase_dom"/>
</dbReference>
<protein>
    <submittedName>
        <fullName evidence="2">Predicted phosphoesterase, NUDIX family</fullName>
    </submittedName>
</protein>
<proteinExistence type="predicted"/>
<dbReference type="PROSITE" id="PS51462">
    <property type="entry name" value="NUDIX"/>
    <property type="match status" value="1"/>
</dbReference>
<dbReference type="AlphaFoldDB" id="A0A1G9GQ79"/>
<dbReference type="OrthoDB" id="6398375at2"/>
<accession>A0A1G9GQ79</accession>
<sequence>MSKFDEQILVVPREQLFNSEEHAFNGFIGKEDPRYQAIVDTFKNFDVKRRGDMEEDSSYKQLISYVIISTADDKETLVYERLGGGGEERLHGLLSIGVGGHMNDIPEVTDINEKLSINAKRELEEEVGLAGEDVNDIEIMGLINDDDNDVGLVHIGLVLKVSVSKDSVSNMEADTLALKWKDNNELSDLSPYESWSELIIRDAYGR</sequence>
<keyword evidence="3" id="KW-1185">Reference proteome</keyword>
<feature type="domain" description="Nudix hydrolase" evidence="1">
    <location>
        <begin position="58"/>
        <end position="205"/>
    </location>
</feature>
<evidence type="ECO:0000313" key="3">
    <source>
        <dbReference type="Proteomes" id="UP000199008"/>
    </source>
</evidence>
<dbReference type="Gene3D" id="3.90.79.10">
    <property type="entry name" value="Nucleoside Triphosphate Pyrophosphohydrolase"/>
    <property type="match status" value="1"/>
</dbReference>
<evidence type="ECO:0000259" key="1">
    <source>
        <dbReference type="PROSITE" id="PS51462"/>
    </source>
</evidence>
<gene>
    <name evidence="2" type="ORF">SAMN05216216_11852</name>
</gene>
<dbReference type="EMBL" id="FNFY01000018">
    <property type="protein sequence ID" value="SDL02752.1"/>
    <property type="molecule type" value="Genomic_DNA"/>
</dbReference>
<dbReference type="Proteomes" id="UP000199008">
    <property type="component" value="Unassembled WGS sequence"/>
</dbReference>
<dbReference type="InterPro" id="IPR015797">
    <property type="entry name" value="NUDIX_hydrolase-like_dom_sf"/>
</dbReference>
<name>A0A1G9GQ79_9BACL</name>
<dbReference type="STRING" id="576118.SAMN05216216_11852"/>
<dbReference type="SUPFAM" id="SSF55811">
    <property type="entry name" value="Nudix"/>
    <property type="match status" value="1"/>
</dbReference>
<dbReference type="RefSeq" id="WP_092987062.1">
    <property type="nucleotide sequence ID" value="NZ_FNFY01000018.1"/>
</dbReference>
<organism evidence="2 3">
    <name type="scientific">Lacicoccus qingdaonensis</name>
    <dbReference type="NCBI Taxonomy" id="576118"/>
    <lineage>
        <taxon>Bacteria</taxon>
        <taxon>Bacillati</taxon>
        <taxon>Bacillota</taxon>
        <taxon>Bacilli</taxon>
        <taxon>Bacillales</taxon>
        <taxon>Salinicoccaceae</taxon>
        <taxon>Lacicoccus</taxon>
    </lineage>
</organism>
<evidence type="ECO:0000313" key="2">
    <source>
        <dbReference type="EMBL" id="SDL02752.1"/>
    </source>
</evidence>